<dbReference type="PATRIC" id="fig|1117108.3.peg.4959"/>
<dbReference type="AlphaFoldDB" id="S9U225"/>
<comment type="caution">
    <text evidence="3">The sequence shown here is derived from an EMBL/GenBank/DDBJ whole genome shotgun (WGS) entry which is preliminary data.</text>
</comment>
<dbReference type="Pfam" id="PF00571">
    <property type="entry name" value="CBS"/>
    <property type="match status" value="1"/>
</dbReference>
<evidence type="ECO:0000313" key="3">
    <source>
        <dbReference type="EMBL" id="EPY04535.1"/>
    </source>
</evidence>
<dbReference type="InterPro" id="IPR046342">
    <property type="entry name" value="CBS_dom_sf"/>
</dbReference>
<protein>
    <submittedName>
        <fullName evidence="3">Magnesium transporter</fullName>
    </submittedName>
</protein>
<dbReference type="SMART" id="SM00116">
    <property type="entry name" value="CBS"/>
    <property type="match status" value="1"/>
</dbReference>
<dbReference type="Proteomes" id="UP000015344">
    <property type="component" value="Unassembled WGS sequence"/>
</dbReference>
<dbReference type="SUPFAM" id="SSF54631">
    <property type="entry name" value="CBS-domain pair"/>
    <property type="match status" value="1"/>
</dbReference>
<proteinExistence type="predicted"/>
<dbReference type="Gene3D" id="3.10.580.10">
    <property type="entry name" value="CBS-domain"/>
    <property type="match status" value="1"/>
</dbReference>
<dbReference type="InterPro" id="IPR000644">
    <property type="entry name" value="CBS_dom"/>
</dbReference>
<accession>S9U225</accession>
<dbReference type="PROSITE" id="PS51371">
    <property type="entry name" value="CBS"/>
    <property type="match status" value="1"/>
</dbReference>
<organism evidence="3 4">
    <name type="scientific">Paenibacillus alvei TS-15</name>
    <dbReference type="NCBI Taxonomy" id="1117108"/>
    <lineage>
        <taxon>Bacteria</taxon>
        <taxon>Bacillati</taxon>
        <taxon>Bacillota</taxon>
        <taxon>Bacilli</taxon>
        <taxon>Bacillales</taxon>
        <taxon>Paenibacillaceae</taxon>
        <taxon>Paenibacillus</taxon>
    </lineage>
</organism>
<name>S9U225_PAEAL</name>
<keyword evidence="1" id="KW-0129">CBS domain</keyword>
<feature type="domain" description="CBS" evidence="2">
    <location>
        <begin position="5"/>
        <end position="55"/>
    </location>
</feature>
<dbReference type="EMBL" id="ATMT01000081">
    <property type="protein sequence ID" value="EPY04535.1"/>
    <property type="molecule type" value="Genomic_DNA"/>
</dbReference>
<evidence type="ECO:0000313" key="4">
    <source>
        <dbReference type="Proteomes" id="UP000015344"/>
    </source>
</evidence>
<evidence type="ECO:0000256" key="1">
    <source>
        <dbReference type="PROSITE-ProRule" id="PRU00703"/>
    </source>
</evidence>
<sequence length="55" mass="6057">MHEMMNPHLVTIEPDAPQADVLDIIKKYGLLAVPVVTEGSRLVGIVTFDDVMSHL</sequence>
<evidence type="ECO:0000259" key="2">
    <source>
        <dbReference type="PROSITE" id="PS51371"/>
    </source>
</evidence>
<gene>
    <name evidence="3" type="ORF">PAALTS15_23990</name>
</gene>
<reference evidence="3 4" key="1">
    <citation type="submission" date="2013-05" db="EMBL/GenBank/DDBJ databases">
        <authorList>
            <person name="Strain E.A."/>
            <person name="Brown E."/>
            <person name="Allard M.W."/>
            <person name="Luo Y.L."/>
        </authorList>
    </citation>
    <scope>NUCLEOTIDE SEQUENCE [LARGE SCALE GENOMIC DNA]</scope>
    <source>
        <strain evidence="3 4">TS-15</strain>
    </source>
</reference>